<accession>A0ABN0XI22</accession>
<reference evidence="2 3" key="1">
    <citation type="journal article" date="2019" name="Int. J. Syst. Evol. Microbiol.">
        <title>The Global Catalogue of Microorganisms (GCM) 10K type strain sequencing project: providing services to taxonomists for standard genome sequencing and annotation.</title>
        <authorList>
            <consortium name="The Broad Institute Genomics Platform"/>
            <consortium name="The Broad Institute Genome Sequencing Center for Infectious Disease"/>
            <person name="Wu L."/>
            <person name="Ma J."/>
        </authorList>
    </citation>
    <scope>NUCLEOTIDE SEQUENCE [LARGE SCALE GENOMIC DNA]</scope>
    <source>
        <strain evidence="2 3">JCM 12662</strain>
    </source>
</reference>
<protein>
    <recommendedName>
        <fullName evidence="1">DUF6671 domain-containing protein</fullName>
    </recommendedName>
</protein>
<dbReference type="Pfam" id="PF20376">
    <property type="entry name" value="DUF6671"/>
    <property type="match status" value="1"/>
</dbReference>
<evidence type="ECO:0000313" key="2">
    <source>
        <dbReference type="EMBL" id="GAA0364750.1"/>
    </source>
</evidence>
<evidence type="ECO:0000259" key="1">
    <source>
        <dbReference type="Pfam" id="PF20376"/>
    </source>
</evidence>
<sequence>MDKRKIIHSLFKNRVAILATMHKKEEVISPILENELGIEIVVPEGFNTDQFGTFTGETKRTGNQMEAARLKAEGAMNQFGQTLSISSEGSFGPHPMIPFLPYNREIVLLIDKENDIEISGVAATTETAFKHKVVRNHSEAHAFALSAGFPETGMVVKVSEGTKDPEDIFKGITTHRHLEESVHEALLKSTDQTIFIETDVRALYNPKRMKIIETATKDLVKNVLSLCPQCSWPGYSVTDSKKGLPCGWCKRPTELTLSLHYECSKCNYNEERLYPLGKEQADPGHCSYCNP</sequence>
<organism evidence="2 3">
    <name type="scientific">Alkalibacterium iburiense</name>
    <dbReference type="NCBI Taxonomy" id="290589"/>
    <lineage>
        <taxon>Bacteria</taxon>
        <taxon>Bacillati</taxon>
        <taxon>Bacillota</taxon>
        <taxon>Bacilli</taxon>
        <taxon>Lactobacillales</taxon>
        <taxon>Carnobacteriaceae</taxon>
        <taxon>Alkalibacterium</taxon>
    </lineage>
</organism>
<keyword evidence="3" id="KW-1185">Reference proteome</keyword>
<comment type="caution">
    <text evidence="2">The sequence shown here is derived from an EMBL/GenBank/DDBJ whole genome shotgun (WGS) entry which is preliminary data.</text>
</comment>
<dbReference type="InterPro" id="IPR046612">
    <property type="entry name" value="DUF6671"/>
</dbReference>
<dbReference type="EMBL" id="BAAACW010000103">
    <property type="protein sequence ID" value="GAA0364750.1"/>
    <property type="molecule type" value="Genomic_DNA"/>
</dbReference>
<name>A0ABN0XI22_9LACT</name>
<gene>
    <name evidence="2" type="ORF">GCM10008932_16310</name>
</gene>
<dbReference type="Proteomes" id="UP001501166">
    <property type="component" value="Unassembled WGS sequence"/>
</dbReference>
<feature type="domain" description="DUF6671" evidence="1">
    <location>
        <begin position="71"/>
        <end position="291"/>
    </location>
</feature>
<proteinExistence type="predicted"/>
<dbReference type="RefSeq" id="WP_343755537.1">
    <property type="nucleotide sequence ID" value="NZ_BAAACW010000103.1"/>
</dbReference>
<evidence type="ECO:0000313" key="3">
    <source>
        <dbReference type="Proteomes" id="UP001501166"/>
    </source>
</evidence>